<keyword evidence="3" id="KW-0560">Oxidoreductase</keyword>
<dbReference type="InterPro" id="IPR036683">
    <property type="entry name" value="CO_DH_flav_C_dom_sf"/>
</dbReference>
<dbReference type="PANTHER" id="PTHR42659">
    <property type="entry name" value="XANTHINE DEHYDROGENASE SUBUNIT C-RELATED"/>
    <property type="match status" value="1"/>
</dbReference>
<dbReference type="GO" id="GO:0071949">
    <property type="term" value="F:FAD binding"/>
    <property type="evidence" value="ECO:0007669"/>
    <property type="project" value="InterPro"/>
</dbReference>
<dbReference type="Gene3D" id="3.30.465.10">
    <property type="match status" value="1"/>
</dbReference>
<dbReference type="Proteomes" id="UP001203207">
    <property type="component" value="Unassembled WGS sequence"/>
</dbReference>
<evidence type="ECO:0000256" key="3">
    <source>
        <dbReference type="ARBA" id="ARBA00023002"/>
    </source>
</evidence>
<sequence>MYANDFEYYRATSVAEAVELLVSNEGAEPMAGSHGLLPRMRTGEEAPPVLVDINGIDGLRSIEETEAGLSIGALTTHAEIARSELVQTHAPALAVAAQAVGDIQVRNGGSIGGNLAHGDPRADLPAAVLALGGSVSVTGPDGSSSIDATELFHGDFKTEVGDHEIVTAVEIPVAANTASTYVKYRNPLSGYPLIGVGTWVQTDDGGETIEAARVAATGNLVRSMRLEEVENALIGSAVDKSTIDAAVAEAAVDEELYRQDPQASAAYCNHLLAVRTAEALDTVLAIETN</sequence>
<evidence type="ECO:0000256" key="1">
    <source>
        <dbReference type="ARBA" id="ARBA00022630"/>
    </source>
</evidence>
<dbReference type="Pfam" id="PF03450">
    <property type="entry name" value="CO_deh_flav_C"/>
    <property type="match status" value="1"/>
</dbReference>
<dbReference type="InterPro" id="IPR005107">
    <property type="entry name" value="CO_DH_flav_C"/>
</dbReference>
<dbReference type="EMBL" id="JAKRVX010000004">
    <property type="protein sequence ID" value="MCL9817432.1"/>
    <property type="molecule type" value="Genomic_DNA"/>
</dbReference>
<dbReference type="InterPro" id="IPR016167">
    <property type="entry name" value="FAD-bd_PCMH_sub1"/>
</dbReference>
<evidence type="ECO:0000259" key="4">
    <source>
        <dbReference type="PROSITE" id="PS51387"/>
    </source>
</evidence>
<dbReference type="InterPro" id="IPR016169">
    <property type="entry name" value="FAD-bd_PCMH_sub2"/>
</dbReference>
<reference evidence="5" key="1">
    <citation type="journal article" date="2022" name="Syst. Appl. Microbiol.">
        <title>Natronocalculus amylovorans gen. nov., sp. nov., and Natranaeroarchaeum aerophilus sp. nov., dominant culturable amylolytic natronoarchaea from hypersaline soda lakes in southwestern Siberia.</title>
        <authorList>
            <person name="Sorokin D.Y."/>
            <person name="Elcheninov A.G."/>
            <person name="Khizhniak T.V."/>
            <person name="Koenen M."/>
            <person name="Bale N.J."/>
            <person name="Damste J.S.S."/>
            <person name="Kublanov I.V."/>
        </authorList>
    </citation>
    <scope>NUCLEOTIDE SEQUENCE</scope>
    <source>
        <strain evidence="5">AArc-St2</strain>
    </source>
</reference>
<dbReference type="InterPro" id="IPR051312">
    <property type="entry name" value="Diverse_Substr_Oxidored"/>
</dbReference>
<dbReference type="InterPro" id="IPR016166">
    <property type="entry name" value="FAD-bd_PCMH"/>
</dbReference>
<reference evidence="5" key="2">
    <citation type="submission" date="2022-02" db="EMBL/GenBank/DDBJ databases">
        <authorList>
            <person name="Elcheninov A.G."/>
            <person name="Sorokin D.Y."/>
            <person name="Kublanov I.V."/>
        </authorList>
    </citation>
    <scope>NUCLEOTIDE SEQUENCE</scope>
    <source>
        <strain evidence="5">AArc-St2</strain>
    </source>
</reference>
<dbReference type="AlphaFoldDB" id="A0AAE3FXZ9"/>
<dbReference type="PANTHER" id="PTHR42659:SF2">
    <property type="entry name" value="XANTHINE DEHYDROGENASE SUBUNIT C-RELATED"/>
    <property type="match status" value="1"/>
</dbReference>
<dbReference type="PROSITE" id="PS51387">
    <property type="entry name" value="FAD_PCMH"/>
    <property type="match status" value="1"/>
</dbReference>
<dbReference type="RefSeq" id="WP_250584533.1">
    <property type="nucleotide sequence ID" value="NZ_JAKRVX010000004.1"/>
</dbReference>
<dbReference type="Gene3D" id="3.30.390.50">
    <property type="entry name" value="CO dehydrogenase flavoprotein, C-terminal domain"/>
    <property type="match status" value="1"/>
</dbReference>
<dbReference type="SUPFAM" id="SSF56176">
    <property type="entry name" value="FAD-binding/transporter-associated domain-like"/>
    <property type="match status" value="1"/>
</dbReference>
<dbReference type="InterPro" id="IPR002346">
    <property type="entry name" value="Mopterin_DH_FAD-bd"/>
</dbReference>
<organism evidence="5 6">
    <name type="scientific">Natronocalculus amylovorans</name>
    <dbReference type="NCBI Taxonomy" id="2917812"/>
    <lineage>
        <taxon>Archaea</taxon>
        <taxon>Methanobacteriati</taxon>
        <taxon>Methanobacteriota</taxon>
        <taxon>Stenosarchaea group</taxon>
        <taxon>Halobacteria</taxon>
        <taxon>Halobacteriales</taxon>
        <taxon>Haloferacaceae</taxon>
        <taxon>Natronocalculus</taxon>
    </lineage>
</organism>
<comment type="caution">
    <text evidence="5">The sequence shown here is derived from an EMBL/GenBank/DDBJ whole genome shotgun (WGS) entry which is preliminary data.</text>
</comment>
<proteinExistence type="predicted"/>
<dbReference type="Gene3D" id="3.30.43.10">
    <property type="entry name" value="Uridine Diphospho-n-acetylenolpyruvylglucosamine Reductase, domain 2"/>
    <property type="match status" value="1"/>
</dbReference>
<keyword evidence="1" id="KW-0285">Flavoprotein</keyword>
<evidence type="ECO:0000313" key="6">
    <source>
        <dbReference type="Proteomes" id="UP001203207"/>
    </source>
</evidence>
<dbReference type="InterPro" id="IPR036318">
    <property type="entry name" value="FAD-bd_PCMH-like_sf"/>
</dbReference>
<keyword evidence="6" id="KW-1185">Reference proteome</keyword>
<evidence type="ECO:0000313" key="5">
    <source>
        <dbReference type="EMBL" id="MCL9817432.1"/>
    </source>
</evidence>
<evidence type="ECO:0000256" key="2">
    <source>
        <dbReference type="ARBA" id="ARBA00022827"/>
    </source>
</evidence>
<accession>A0AAE3FXZ9</accession>
<feature type="domain" description="FAD-binding PCMH-type" evidence="4">
    <location>
        <begin position="1"/>
        <end position="176"/>
    </location>
</feature>
<dbReference type="SUPFAM" id="SSF55447">
    <property type="entry name" value="CO dehydrogenase flavoprotein C-terminal domain-like"/>
    <property type="match status" value="1"/>
</dbReference>
<gene>
    <name evidence="5" type="ORF">AArcSt2_10805</name>
</gene>
<dbReference type="SMART" id="SM01092">
    <property type="entry name" value="CO_deh_flav_C"/>
    <property type="match status" value="1"/>
</dbReference>
<dbReference type="GO" id="GO:0016491">
    <property type="term" value="F:oxidoreductase activity"/>
    <property type="evidence" value="ECO:0007669"/>
    <property type="project" value="UniProtKB-KW"/>
</dbReference>
<keyword evidence="2" id="KW-0274">FAD</keyword>
<dbReference type="Pfam" id="PF00941">
    <property type="entry name" value="FAD_binding_5"/>
    <property type="match status" value="1"/>
</dbReference>
<name>A0AAE3FXZ9_9EURY</name>
<protein>
    <submittedName>
        <fullName evidence="5">FAD binding domain-containing protein</fullName>
    </submittedName>
</protein>